<dbReference type="OrthoDB" id="9971853at2759"/>
<evidence type="ECO:0000259" key="5">
    <source>
        <dbReference type="Pfam" id="PF18564"/>
    </source>
</evidence>
<dbReference type="InterPro" id="IPR013780">
    <property type="entry name" value="Glyco_hydro_b"/>
</dbReference>
<comment type="similarity">
    <text evidence="1">Belongs to the glycosyl hydrolase 5 (cellulase A) family.</text>
</comment>
<evidence type="ECO:0000256" key="1">
    <source>
        <dbReference type="ARBA" id="ARBA00005641"/>
    </source>
</evidence>
<evidence type="ECO:0000256" key="3">
    <source>
        <dbReference type="ARBA" id="ARBA00023295"/>
    </source>
</evidence>
<evidence type="ECO:0000256" key="2">
    <source>
        <dbReference type="ARBA" id="ARBA00022801"/>
    </source>
</evidence>
<comment type="caution">
    <text evidence="6">The sequence shown here is derived from an EMBL/GenBank/DDBJ whole genome shotgun (WGS) entry which is preliminary data.</text>
</comment>
<dbReference type="PANTHER" id="PTHR31308">
    <property type="match status" value="1"/>
</dbReference>
<evidence type="ECO:0000313" key="6">
    <source>
        <dbReference type="EMBL" id="MBW0493636.1"/>
    </source>
</evidence>
<dbReference type="Proteomes" id="UP000765509">
    <property type="component" value="Unassembled WGS sequence"/>
</dbReference>
<accession>A0A9Q3CYL4</accession>
<dbReference type="Gene3D" id="2.60.40.1180">
    <property type="entry name" value="Golgi alpha-mannosidase II"/>
    <property type="match status" value="1"/>
</dbReference>
<dbReference type="GO" id="GO:0050295">
    <property type="term" value="F:steryl-beta-glucosidase activity"/>
    <property type="evidence" value="ECO:0007669"/>
    <property type="project" value="TreeGrafter"/>
</dbReference>
<feature type="domain" description="Glycoside hydrolase family 5" evidence="4">
    <location>
        <begin position="78"/>
        <end position="139"/>
    </location>
</feature>
<dbReference type="InterPro" id="IPR052066">
    <property type="entry name" value="Glycosphingolipid_Hydrolases"/>
</dbReference>
<reference evidence="6" key="1">
    <citation type="submission" date="2021-03" db="EMBL/GenBank/DDBJ databases">
        <title>Draft genome sequence of rust myrtle Austropuccinia psidii MF-1, a brazilian biotype.</title>
        <authorList>
            <person name="Quecine M.C."/>
            <person name="Pachon D.M.R."/>
            <person name="Bonatelli M.L."/>
            <person name="Correr F.H."/>
            <person name="Franceschini L.M."/>
            <person name="Leite T.F."/>
            <person name="Margarido G.R.A."/>
            <person name="Almeida C.A."/>
            <person name="Ferrarezi J.A."/>
            <person name="Labate C.A."/>
        </authorList>
    </citation>
    <scope>NUCLEOTIDE SEQUENCE</scope>
    <source>
        <strain evidence="6">MF-1</strain>
    </source>
</reference>
<dbReference type="EMBL" id="AVOT02012161">
    <property type="protein sequence ID" value="MBW0493636.1"/>
    <property type="molecule type" value="Genomic_DNA"/>
</dbReference>
<dbReference type="SUPFAM" id="SSF51445">
    <property type="entry name" value="(Trans)glycosidases"/>
    <property type="match status" value="1"/>
</dbReference>
<organism evidence="6 7">
    <name type="scientific">Austropuccinia psidii MF-1</name>
    <dbReference type="NCBI Taxonomy" id="1389203"/>
    <lineage>
        <taxon>Eukaryota</taxon>
        <taxon>Fungi</taxon>
        <taxon>Dikarya</taxon>
        <taxon>Basidiomycota</taxon>
        <taxon>Pucciniomycotina</taxon>
        <taxon>Pucciniomycetes</taxon>
        <taxon>Pucciniales</taxon>
        <taxon>Sphaerophragmiaceae</taxon>
        <taxon>Austropuccinia</taxon>
    </lineage>
</organism>
<dbReference type="Gene3D" id="3.20.20.80">
    <property type="entry name" value="Glycosidases"/>
    <property type="match status" value="1"/>
</dbReference>
<feature type="domain" description="Glycoside hydrolase family 5 C-terminal" evidence="5">
    <location>
        <begin position="577"/>
        <end position="673"/>
    </location>
</feature>
<proteinExistence type="inferred from homology"/>
<dbReference type="AlphaFoldDB" id="A0A9Q3CYL4"/>
<evidence type="ECO:0000313" key="7">
    <source>
        <dbReference type="Proteomes" id="UP000765509"/>
    </source>
</evidence>
<dbReference type="InterPro" id="IPR041036">
    <property type="entry name" value="GH5_C"/>
</dbReference>
<gene>
    <name evidence="6" type="ORF">O181_033351</name>
</gene>
<evidence type="ECO:0008006" key="8">
    <source>
        <dbReference type="Google" id="ProtNLM"/>
    </source>
</evidence>
<dbReference type="InterPro" id="IPR001547">
    <property type="entry name" value="Glyco_hydro_5"/>
</dbReference>
<keyword evidence="3" id="KW-0326">Glycosidase</keyword>
<sequence length="710" mass="82046">MANQSFHHSSNLPRLKTSGHHFIDSRTNQIVLLRGISLSGYSKIPSKPDGRTHLSQSFYDHRNPSFIGHPLQIDHAPHYLSQIVNWGFNFVRLVICWEALEHAGPGVYDRQYIDYIVKLVQLCQQHQLLVLIDAHQDVWSRFSGGSGAPGWTLGLAGFEIENLVETGAAVLHQFGAPRGVWACNHQKLATATMFTLFFAGHFFAPNRKLKRNQHKLWARENGDELITLQEFLQGSMIEAFGQLADALAQFDCVIGFEPMNEPHRGYINLHSPYEWNFQTDLRLYDCPSFIESMALGDGHSQRIDVYTPFWPIPSFRSHTRRLSPSVRAWKPSVNCIWKEHGVWDWDEKRQQPIMLKPHYFNLDPNTGQPFDFYNQALFPFIGRFAKRVQCQRSDWFIPVGPIPNEFYPTWHIDKRPQNLIGAPHFYDLFMIAHKAYGMLTVDVQAIVMKKLFWKCLYFGHTAAKKNYTQQVKNIVNAVHENLLTTPCLIGEAGICMDVNKGEAFKTGNFYWQHQQMDALITALESNLVSFALWHFNPYNTDKHGDGWNWENFSFISQSAMKDSDLYSQPRILSIIKRPYARKVSGIPTRLSYDPETTTFEFEYANPSSFEETGLMEQNFTTNETELFIPLERFPIGKTKVIISDGTYHYDHWNQSLVWKHANLEPGAKHMIKIQSSVRMPTKRPVEHRYKLLLLSLLLGLIGIWIRKPKN</sequence>
<dbReference type="Pfam" id="PF00150">
    <property type="entry name" value="Cellulase"/>
    <property type="match status" value="1"/>
</dbReference>
<dbReference type="InterPro" id="IPR017853">
    <property type="entry name" value="GH"/>
</dbReference>
<keyword evidence="2" id="KW-0378">Hydrolase</keyword>
<keyword evidence="7" id="KW-1185">Reference proteome</keyword>
<dbReference type="PANTHER" id="PTHR31308:SF5">
    <property type="entry name" value="ERGOSTERYL-BETA-GLUCOSIDASE"/>
    <property type="match status" value="1"/>
</dbReference>
<dbReference type="Pfam" id="PF18564">
    <property type="entry name" value="Glyco_hydro_5_C"/>
    <property type="match status" value="1"/>
</dbReference>
<evidence type="ECO:0000259" key="4">
    <source>
        <dbReference type="Pfam" id="PF00150"/>
    </source>
</evidence>
<dbReference type="GO" id="GO:1904462">
    <property type="term" value="P:ergosteryl 3-beta-D-glucoside catabolic process"/>
    <property type="evidence" value="ECO:0007669"/>
    <property type="project" value="TreeGrafter"/>
</dbReference>
<name>A0A9Q3CYL4_9BASI</name>
<dbReference type="GO" id="GO:0000272">
    <property type="term" value="P:polysaccharide catabolic process"/>
    <property type="evidence" value="ECO:0007669"/>
    <property type="project" value="InterPro"/>
</dbReference>
<protein>
    <recommendedName>
        <fullName evidence="8">Glycoside hydrolase family 5 protein</fullName>
    </recommendedName>
</protein>